<feature type="transmembrane region" description="Helical" evidence="1">
    <location>
        <begin position="16"/>
        <end position="34"/>
    </location>
</feature>
<dbReference type="EMBL" id="JADYXP020000026">
    <property type="protein sequence ID" value="KAL0100585.1"/>
    <property type="molecule type" value="Genomic_DNA"/>
</dbReference>
<evidence type="ECO:0000256" key="1">
    <source>
        <dbReference type="SAM" id="Phobius"/>
    </source>
</evidence>
<proteinExistence type="predicted"/>
<feature type="transmembrane region" description="Helical" evidence="1">
    <location>
        <begin position="162"/>
        <end position="186"/>
    </location>
</feature>
<evidence type="ECO:0000313" key="3">
    <source>
        <dbReference type="Proteomes" id="UP001430953"/>
    </source>
</evidence>
<dbReference type="AlphaFoldDB" id="A0AAW2EC55"/>
<feature type="transmembrane region" description="Helical" evidence="1">
    <location>
        <begin position="206"/>
        <end position="227"/>
    </location>
</feature>
<protein>
    <submittedName>
        <fullName evidence="2">Uncharacterized protein</fullName>
    </submittedName>
</protein>
<feature type="transmembrane region" description="Helical" evidence="1">
    <location>
        <begin position="121"/>
        <end position="150"/>
    </location>
</feature>
<keyword evidence="1" id="KW-0472">Membrane</keyword>
<keyword evidence="1" id="KW-0812">Transmembrane</keyword>
<keyword evidence="3" id="KW-1185">Reference proteome</keyword>
<keyword evidence="1" id="KW-1133">Transmembrane helix</keyword>
<dbReference type="Proteomes" id="UP001430953">
    <property type="component" value="Unassembled WGS sequence"/>
</dbReference>
<name>A0AAW2EC55_9HYME</name>
<reference evidence="2 3" key="1">
    <citation type="submission" date="2023-03" db="EMBL/GenBank/DDBJ databases">
        <title>High recombination rates correlate with genetic variation in Cardiocondyla obscurior ants.</title>
        <authorList>
            <person name="Errbii M."/>
        </authorList>
    </citation>
    <scope>NUCLEOTIDE SEQUENCE [LARGE SCALE GENOMIC DNA]</scope>
    <source>
        <strain evidence="2">Alpha-2009</strain>
        <tissue evidence="2">Whole body</tissue>
    </source>
</reference>
<gene>
    <name evidence="2" type="ORF">PUN28_019728</name>
</gene>
<feature type="transmembrane region" description="Helical" evidence="1">
    <location>
        <begin position="46"/>
        <end position="68"/>
    </location>
</feature>
<accession>A0AAW2EC55</accession>
<organism evidence="2 3">
    <name type="scientific">Cardiocondyla obscurior</name>
    <dbReference type="NCBI Taxonomy" id="286306"/>
    <lineage>
        <taxon>Eukaryota</taxon>
        <taxon>Metazoa</taxon>
        <taxon>Ecdysozoa</taxon>
        <taxon>Arthropoda</taxon>
        <taxon>Hexapoda</taxon>
        <taxon>Insecta</taxon>
        <taxon>Pterygota</taxon>
        <taxon>Neoptera</taxon>
        <taxon>Endopterygota</taxon>
        <taxon>Hymenoptera</taxon>
        <taxon>Apocrita</taxon>
        <taxon>Aculeata</taxon>
        <taxon>Formicoidea</taxon>
        <taxon>Formicidae</taxon>
        <taxon>Myrmicinae</taxon>
        <taxon>Cardiocondyla</taxon>
    </lineage>
</organism>
<comment type="caution">
    <text evidence="2">The sequence shown here is derived from an EMBL/GenBank/DDBJ whole genome shotgun (WGS) entry which is preliminary data.</text>
</comment>
<sequence length="293" mass="33771">MVSVIFSKFPFTYTPAIFHFTLPLPIFIPNILFFSSNSISFSPFRFSFHPNIILPIALPFLFFFFATLHNHSYPFGRLILILSYPLSCNHVLHINTTFHSSTLHQKSLSFFSNPATLQKPIFIILSFLTISFSFSLFPFLSVSFFFAYYYPPSLSLPSFKNLYYLYLLSLSLTLLSFPPDFLSLPIFFNSSLKSSHIQNSLFIHNFLFPILTCFPSLLNFSASVFIIHSTFLSYSVKSSPNYFDLSFNFSFPFISSTLSIKFSSFIHTIPYPPYPYNSKSFLPTLLMPLFSLL</sequence>
<evidence type="ECO:0000313" key="2">
    <source>
        <dbReference type="EMBL" id="KAL0100585.1"/>
    </source>
</evidence>